<protein>
    <submittedName>
        <fullName evidence="2">Uncharacterized protein</fullName>
    </submittedName>
</protein>
<evidence type="ECO:0000313" key="2">
    <source>
        <dbReference type="EMBL" id="GGR04176.1"/>
    </source>
</evidence>
<feature type="region of interest" description="Disordered" evidence="1">
    <location>
        <begin position="85"/>
        <end position="104"/>
    </location>
</feature>
<evidence type="ECO:0000256" key="1">
    <source>
        <dbReference type="SAM" id="MobiDB-lite"/>
    </source>
</evidence>
<organism evidence="2 3">
    <name type="scientific">Streptomyces pilosus</name>
    <dbReference type="NCBI Taxonomy" id="28893"/>
    <lineage>
        <taxon>Bacteria</taxon>
        <taxon>Bacillati</taxon>
        <taxon>Actinomycetota</taxon>
        <taxon>Actinomycetes</taxon>
        <taxon>Kitasatosporales</taxon>
        <taxon>Streptomycetaceae</taxon>
        <taxon>Streptomyces</taxon>
    </lineage>
</organism>
<comment type="caution">
    <text evidence="2">The sequence shown here is derived from an EMBL/GenBank/DDBJ whole genome shotgun (WGS) entry which is preliminary data.</text>
</comment>
<feature type="compositionally biased region" description="Basic and acidic residues" evidence="1">
    <location>
        <begin position="132"/>
        <end position="142"/>
    </location>
</feature>
<sequence>MSGDEALRRVEGGRWVVSRAWVMEHTGASAATVARWYGQRAQCPEGLRFPEVACTIERVHYYDQEAVEAFWAAWREDVGTGRLRRAGRPRGDGRGNHGGGWGRARRDQAVATALEELKHAGGYQRGMATRLAREHGGNERSWQRAVAEARTLYGHEDSQSQGYTAERSSDGKREAGAAQPVP</sequence>
<dbReference type="AlphaFoldDB" id="A0A918F3J5"/>
<reference evidence="2" key="2">
    <citation type="submission" date="2020-09" db="EMBL/GenBank/DDBJ databases">
        <authorList>
            <person name="Sun Q."/>
            <person name="Ohkuma M."/>
        </authorList>
    </citation>
    <scope>NUCLEOTIDE SEQUENCE</scope>
    <source>
        <strain evidence="2">JCM 4403</strain>
    </source>
</reference>
<accession>A0A918F3J5</accession>
<evidence type="ECO:0000313" key="3">
    <source>
        <dbReference type="Proteomes" id="UP000656732"/>
    </source>
</evidence>
<dbReference type="EMBL" id="BMTU01000017">
    <property type="protein sequence ID" value="GGR04176.1"/>
    <property type="molecule type" value="Genomic_DNA"/>
</dbReference>
<dbReference type="RefSeq" id="WP_189561203.1">
    <property type="nucleotide sequence ID" value="NZ_BMTU01000017.1"/>
</dbReference>
<name>A0A918F3J5_9ACTN</name>
<feature type="region of interest" description="Disordered" evidence="1">
    <location>
        <begin position="132"/>
        <end position="182"/>
    </location>
</feature>
<gene>
    <name evidence="2" type="ORF">GCM10010280_60170</name>
</gene>
<dbReference type="Proteomes" id="UP000656732">
    <property type="component" value="Unassembled WGS sequence"/>
</dbReference>
<proteinExistence type="predicted"/>
<keyword evidence="3" id="KW-1185">Reference proteome</keyword>
<reference evidence="2" key="1">
    <citation type="journal article" date="2014" name="Int. J. Syst. Evol. Microbiol.">
        <title>Complete genome sequence of Corynebacterium casei LMG S-19264T (=DSM 44701T), isolated from a smear-ripened cheese.</title>
        <authorList>
            <consortium name="US DOE Joint Genome Institute (JGI-PGF)"/>
            <person name="Walter F."/>
            <person name="Albersmeier A."/>
            <person name="Kalinowski J."/>
            <person name="Ruckert C."/>
        </authorList>
    </citation>
    <scope>NUCLEOTIDE SEQUENCE</scope>
    <source>
        <strain evidence="2">JCM 4403</strain>
    </source>
</reference>